<dbReference type="PANTHER" id="PTHR44068">
    <property type="entry name" value="ZGC:194242"/>
    <property type="match status" value="1"/>
</dbReference>
<evidence type="ECO:0000259" key="2">
    <source>
        <dbReference type="Pfam" id="PF08241"/>
    </source>
</evidence>
<dbReference type="CDD" id="cd02440">
    <property type="entry name" value="AdoMet_MTases"/>
    <property type="match status" value="1"/>
</dbReference>
<proteinExistence type="predicted"/>
<evidence type="ECO:0000313" key="4">
    <source>
        <dbReference type="Proteomes" id="UP001596337"/>
    </source>
</evidence>
<keyword evidence="4" id="KW-1185">Reference proteome</keyword>
<reference evidence="4" key="1">
    <citation type="journal article" date="2019" name="Int. J. Syst. Evol. Microbiol.">
        <title>The Global Catalogue of Microorganisms (GCM) 10K type strain sequencing project: providing services to taxonomists for standard genome sequencing and annotation.</title>
        <authorList>
            <consortium name="The Broad Institute Genomics Platform"/>
            <consortium name="The Broad Institute Genome Sequencing Center for Infectious Disease"/>
            <person name="Wu L."/>
            <person name="Ma J."/>
        </authorList>
    </citation>
    <scope>NUCLEOTIDE SEQUENCE [LARGE SCALE GENOMIC DNA]</scope>
    <source>
        <strain evidence="4">KCTC 32255</strain>
    </source>
</reference>
<feature type="domain" description="Methyltransferase type 11" evidence="2">
    <location>
        <begin position="25"/>
        <end position="127"/>
    </location>
</feature>
<keyword evidence="3" id="KW-0489">Methyltransferase</keyword>
<dbReference type="EC" id="2.1.1.-" evidence="3"/>
<dbReference type="PANTHER" id="PTHR44068:SF11">
    <property type="entry name" value="GERANYL DIPHOSPHATE 2-C-METHYLTRANSFERASE"/>
    <property type="match status" value="1"/>
</dbReference>
<gene>
    <name evidence="3" type="ORF">ACFQGD_12905</name>
</gene>
<accession>A0ABW2BZU1</accession>
<dbReference type="SUPFAM" id="SSF53335">
    <property type="entry name" value="S-adenosyl-L-methionine-dependent methyltransferases"/>
    <property type="match status" value="1"/>
</dbReference>
<dbReference type="Gene3D" id="3.40.50.150">
    <property type="entry name" value="Vaccinia Virus protein VP39"/>
    <property type="match status" value="1"/>
</dbReference>
<name>A0ABW2BZU1_9PSEU</name>
<dbReference type="GO" id="GO:0008168">
    <property type="term" value="F:methyltransferase activity"/>
    <property type="evidence" value="ECO:0007669"/>
    <property type="project" value="UniProtKB-KW"/>
</dbReference>
<comment type="caution">
    <text evidence="3">The sequence shown here is derived from an EMBL/GenBank/DDBJ whole genome shotgun (WGS) entry which is preliminary data.</text>
</comment>
<dbReference type="InterPro" id="IPR029063">
    <property type="entry name" value="SAM-dependent_MTases_sf"/>
</dbReference>
<dbReference type="Proteomes" id="UP001596337">
    <property type="component" value="Unassembled WGS sequence"/>
</dbReference>
<protein>
    <submittedName>
        <fullName evidence="3">Class I SAM-dependent methyltransferase</fullName>
        <ecNumber evidence="3">2.1.1.-</ecNumber>
    </submittedName>
</protein>
<evidence type="ECO:0000256" key="1">
    <source>
        <dbReference type="ARBA" id="ARBA00022679"/>
    </source>
</evidence>
<dbReference type="RefSeq" id="WP_345404467.1">
    <property type="nucleotide sequence ID" value="NZ_BAABLA010000118.1"/>
</dbReference>
<dbReference type="Pfam" id="PF08241">
    <property type="entry name" value="Methyltransf_11"/>
    <property type="match status" value="1"/>
</dbReference>
<dbReference type="InterPro" id="IPR013216">
    <property type="entry name" value="Methyltransf_11"/>
</dbReference>
<keyword evidence="1 3" id="KW-0808">Transferase</keyword>
<organism evidence="3 4">
    <name type="scientific">Haloechinothrix salitolerans</name>
    <dbReference type="NCBI Taxonomy" id="926830"/>
    <lineage>
        <taxon>Bacteria</taxon>
        <taxon>Bacillati</taxon>
        <taxon>Actinomycetota</taxon>
        <taxon>Actinomycetes</taxon>
        <taxon>Pseudonocardiales</taxon>
        <taxon>Pseudonocardiaceae</taxon>
        <taxon>Haloechinothrix</taxon>
    </lineage>
</organism>
<dbReference type="InterPro" id="IPR050447">
    <property type="entry name" value="Erg6_SMT_methyltransf"/>
</dbReference>
<dbReference type="EMBL" id="JBHSXX010000001">
    <property type="protein sequence ID" value="MFC6868039.1"/>
    <property type="molecule type" value="Genomic_DNA"/>
</dbReference>
<evidence type="ECO:0000313" key="3">
    <source>
        <dbReference type="EMBL" id="MFC6868039.1"/>
    </source>
</evidence>
<sequence>MGDERNEMLTVDFDRLCIGPGRSVLDVGCGAGRHAFEAYRRGADVVAFDHDATELEGVAAMFAGMAEEGDASAEATTTTKVGDALDLPFPDDSFDVVIASEVLEHIVEDEKAMWELARVVKPGGSVAVTVPRWLPERICWALSDAYHEVEGGHVRIYRASELTDRLRAAGLRPLGTDYAHALHAPYWWLKCAVGVDREDHPLTKAYHRMLVWDMLRAPWLTHTAERLLDPLIGKSVVVYLDKPEGAVA</sequence>
<dbReference type="GO" id="GO:0032259">
    <property type="term" value="P:methylation"/>
    <property type="evidence" value="ECO:0007669"/>
    <property type="project" value="UniProtKB-KW"/>
</dbReference>